<sequence>MPQLNPNPWFFTMLISWLMLTLIVQPKVSSFTPTNPPSYKTPTLPKTSPWTWPWT</sequence>
<keyword evidence="5 12" id="KW-0812">Transmembrane</keyword>
<gene>
    <name evidence="14" type="primary">ATP8</name>
</gene>
<keyword evidence="3 12" id="KW-0813">Transport</keyword>
<evidence type="ECO:0000256" key="5">
    <source>
        <dbReference type="ARBA" id="ARBA00022692"/>
    </source>
</evidence>
<evidence type="ECO:0000256" key="2">
    <source>
        <dbReference type="ARBA" id="ARBA00008892"/>
    </source>
</evidence>
<dbReference type="GO" id="GO:0015078">
    <property type="term" value="F:proton transmembrane transporter activity"/>
    <property type="evidence" value="ECO:0007669"/>
    <property type="project" value="InterPro"/>
</dbReference>
<dbReference type="GO" id="GO:0045259">
    <property type="term" value="C:proton-transporting ATP synthase complex"/>
    <property type="evidence" value="ECO:0007669"/>
    <property type="project" value="UniProtKB-KW"/>
</dbReference>
<dbReference type="Pfam" id="PF00895">
    <property type="entry name" value="ATP-synt_8"/>
    <property type="match status" value="1"/>
</dbReference>
<comment type="similarity">
    <text evidence="2 12">Belongs to the ATPase protein 8 family.</text>
</comment>
<evidence type="ECO:0000256" key="13">
    <source>
        <dbReference type="SAM" id="MobiDB-lite"/>
    </source>
</evidence>
<proteinExistence type="inferred from homology"/>
<evidence type="ECO:0000256" key="9">
    <source>
        <dbReference type="ARBA" id="ARBA00023128"/>
    </source>
</evidence>
<evidence type="ECO:0000256" key="12">
    <source>
        <dbReference type="RuleBase" id="RU003661"/>
    </source>
</evidence>
<organism evidence="14">
    <name type="scientific">Asio otus</name>
    <name type="common">Long-eared owl</name>
    <name type="synonym">Strix otus</name>
    <dbReference type="NCBI Taxonomy" id="111810"/>
    <lineage>
        <taxon>Eukaryota</taxon>
        <taxon>Metazoa</taxon>
        <taxon>Chordata</taxon>
        <taxon>Craniata</taxon>
        <taxon>Vertebrata</taxon>
        <taxon>Euteleostomi</taxon>
        <taxon>Archelosauria</taxon>
        <taxon>Archosauria</taxon>
        <taxon>Dinosauria</taxon>
        <taxon>Saurischia</taxon>
        <taxon>Theropoda</taxon>
        <taxon>Coelurosauria</taxon>
        <taxon>Aves</taxon>
        <taxon>Neognathae</taxon>
        <taxon>Neoaves</taxon>
        <taxon>Telluraves</taxon>
        <taxon>Strigiformes</taxon>
        <taxon>Strigidae</taxon>
        <taxon>Asio</taxon>
    </lineage>
</organism>
<dbReference type="CTD" id="4509"/>
<protein>
    <recommendedName>
        <fullName evidence="12">ATP synthase complex subunit 8</fullName>
    </recommendedName>
</protein>
<evidence type="ECO:0000256" key="10">
    <source>
        <dbReference type="ARBA" id="ARBA00023136"/>
    </source>
</evidence>
<evidence type="ECO:0000313" key="14">
    <source>
        <dbReference type="EMBL" id="AXY62957.1"/>
    </source>
</evidence>
<keyword evidence="7" id="KW-1133">Transmembrane helix</keyword>
<dbReference type="InterPro" id="IPR050635">
    <property type="entry name" value="ATPase_protein_8"/>
</dbReference>
<accession>A0A385HZ69</accession>
<dbReference type="GO" id="GO:0031966">
    <property type="term" value="C:mitochondrial membrane"/>
    <property type="evidence" value="ECO:0007669"/>
    <property type="project" value="UniProtKB-SubCell"/>
</dbReference>
<evidence type="ECO:0000256" key="1">
    <source>
        <dbReference type="ARBA" id="ARBA00004304"/>
    </source>
</evidence>
<name>A0A385HZ69_ASIOT</name>
<evidence type="ECO:0000256" key="8">
    <source>
        <dbReference type="ARBA" id="ARBA00023065"/>
    </source>
</evidence>
<keyword evidence="9 12" id="KW-0496">Mitochondrion</keyword>
<geneLocation type="mitochondrion" evidence="14"/>
<dbReference type="PANTHER" id="PTHR39937">
    <property type="entry name" value="ATP SYNTHASE PROTEIN 8"/>
    <property type="match status" value="1"/>
</dbReference>
<keyword evidence="8 12" id="KW-0406">Ion transport</keyword>
<comment type="subcellular location">
    <subcellularLocation>
        <location evidence="1 12">Mitochondrion membrane</location>
        <topology evidence="1 12">Single-pass membrane protein</topology>
    </subcellularLocation>
</comment>
<dbReference type="EMBL" id="MN122894">
    <property type="protein sequence ID" value="QHI42584.1"/>
    <property type="molecule type" value="Genomic_DNA"/>
</dbReference>
<evidence type="ECO:0000256" key="11">
    <source>
        <dbReference type="ARBA" id="ARBA00023310"/>
    </source>
</evidence>
<dbReference type="AlphaFoldDB" id="A0A385HZ69"/>
<evidence type="ECO:0000313" key="15">
    <source>
        <dbReference type="EMBL" id="QHI42584.1"/>
    </source>
</evidence>
<dbReference type="RefSeq" id="YP_009530268.1">
    <property type="nucleotide sequence ID" value="NC_039736.1"/>
</dbReference>
<reference evidence="14" key="1">
    <citation type="journal article" date="2018" name="Mitochondrial DNA Part B Resour">
        <title>Complete mitochondrial genome of the Northern Long-eared Owl (Asio otus Linnaeus, 1758) determined using next-generation sequencing.</title>
        <authorList>
            <person name="Lee M.-Y."/>
            <person name="Lee S.-M."/>
            <person name="Jeon H.S."/>
            <person name="Lee S.-H."/>
            <person name="Park J.-Y."/>
            <person name="An J."/>
        </authorList>
    </citation>
    <scope>NUCLEOTIDE SEQUENCE</scope>
</reference>
<keyword evidence="10" id="KW-0472">Membrane</keyword>
<reference evidence="15" key="2">
    <citation type="submission" date="2019-06" db="EMBL/GenBank/DDBJ databases">
        <title>DNAmark project.</title>
        <authorList>
            <person name="Margaryan A."/>
        </authorList>
    </citation>
    <scope>NUCLEOTIDE SEQUENCE</scope>
    <source>
        <strain evidence="15">DM205</strain>
    </source>
</reference>
<dbReference type="EMBL" id="MG916810">
    <property type="protein sequence ID" value="AXY62957.1"/>
    <property type="molecule type" value="Genomic_DNA"/>
</dbReference>
<dbReference type="GO" id="GO:0015986">
    <property type="term" value="P:proton motive force-driven ATP synthesis"/>
    <property type="evidence" value="ECO:0007669"/>
    <property type="project" value="InterPro"/>
</dbReference>
<keyword evidence="11" id="KW-0066">ATP synthesis</keyword>
<evidence type="ECO:0000256" key="6">
    <source>
        <dbReference type="ARBA" id="ARBA00022781"/>
    </source>
</evidence>
<evidence type="ECO:0000256" key="7">
    <source>
        <dbReference type="ARBA" id="ARBA00022989"/>
    </source>
</evidence>
<feature type="region of interest" description="Disordered" evidence="13">
    <location>
        <begin position="31"/>
        <end position="55"/>
    </location>
</feature>
<dbReference type="PANTHER" id="PTHR39937:SF1">
    <property type="entry name" value="ATP SYNTHASE PROTEIN 8"/>
    <property type="match status" value="1"/>
</dbReference>
<keyword evidence="4 12" id="KW-0138">CF(0)</keyword>
<evidence type="ECO:0000256" key="4">
    <source>
        <dbReference type="ARBA" id="ARBA00022547"/>
    </source>
</evidence>
<dbReference type="GeneID" id="38330852"/>
<keyword evidence="6 12" id="KW-0375">Hydrogen ion transport</keyword>
<dbReference type="InterPro" id="IPR001421">
    <property type="entry name" value="ATP8_metazoa"/>
</dbReference>
<evidence type="ECO:0000256" key="3">
    <source>
        <dbReference type="ARBA" id="ARBA00022448"/>
    </source>
</evidence>